<reference evidence="2 3" key="1">
    <citation type="submission" date="2023-11" db="EMBL/GenBank/DDBJ databases">
        <title>Halocaridina rubra genome assembly.</title>
        <authorList>
            <person name="Smith C."/>
        </authorList>
    </citation>
    <scope>NUCLEOTIDE SEQUENCE [LARGE SCALE GENOMIC DNA]</scope>
    <source>
        <strain evidence="2">EP-1</strain>
        <tissue evidence="2">Whole</tissue>
    </source>
</reference>
<comment type="caution">
    <text evidence="2">The sequence shown here is derived from an EMBL/GenBank/DDBJ whole genome shotgun (WGS) entry which is preliminary data.</text>
</comment>
<dbReference type="EMBL" id="JAXCGZ010000627">
    <property type="protein sequence ID" value="KAK7085725.1"/>
    <property type="molecule type" value="Genomic_DNA"/>
</dbReference>
<accession>A0AAN8XJG9</accession>
<dbReference type="AlphaFoldDB" id="A0AAN8XJG9"/>
<keyword evidence="3" id="KW-1185">Reference proteome</keyword>
<evidence type="ECO:0000313" key="3">
    <source>
        <dbReference type="Proteomes" id="UP001381693"/>
    </source>
</evidence>
<organism evidence="2 3">
    <name type="scientific">Halocaridina rubra</name>
    <name type="common">Hawaiian red shrimp</name>
    <dbReference type="NCBI Taxonomy" id="373956"/>
    <lineage>
        <taxon>Eukaryota</taxon>
        <taxon>Metazoa</taxon>
        <taxon>Ecdysozoa</taxon>
        <taxon>Arthropoda</taxon>
        <taxon>Crustacea</taxon>
        <taxon>Multicrustacea</taxon>
        <taxon>Malacostraca</taxon>
        <taxon>Eumalacostraca</taxon>
        <taxon>Eucarida</taxon>
        <taxon>Decapoda</taxon>
        <taxon>Pleocyemata</taxon>
        <taxon>Caridea</taxon>
        <taxon>Atyoidea</taxon>
        <taxon>Atyidae</taxon>
        <taxon>Halocaridina</taxon>
    </lineage>
</organism>
<name>A0AAN8XJG9_HALRR</name>
<feature type="compositionally biased region" description="Polar residues" evidence="1">
    <location>
        <begin position="69"/>
        <end position="84"/>
    </location>
</feature>
<feature type="region of interest" description="Disordered" evidence="1">
    <location>
        <begin position="65"/>
        <end position="84"/>
    </location>
</feature>
<sequence>MTVRPVIPYSDMKFGGNLSNDLCERHDGRRHQYYTISDLLNYTPPLISRSYNTPSCVEVVAKLSKSNRKSTNQQKPRQSMIDSK</sequence>
<dbReference type="Proteomes" id="UP001381693">
    <property type="component" value="Unassembled WGS sequence"/>
</dbReference>
<evidence type="ECO:0000313" key="2">
    <source>
        <dbReference type="EMBL" id="KAK7085725.1"/>
    </source>
</evidence>
<gene>
    <name evidence="2" type="ORF">SK128_025612</name>
</gene>
<protein>
    <submittedName>
        <fullName evidence="2">Uncharacterized protein</fullName>
    </submittedName>
</protein>
<evidence type="ECO:0000256" key="1">
    <source>
        <dbReference type="SAM" id="MobiDB-lite"/>
    </source>
</evidence>
<proteinExistence type="predicted"/>